<protein>
    <submittedName>
        <fullName evidence="3">Nucleoside-diphosphate kinase</fullName>
    </submittedName>
</protein>
<keyword evidence="3" id="KW-0418">Kinase</keyword>
<evidence type="ECO:0000256" key="1">
    <source>
        <dbReference type="SAM" id="MobiDB-lite"/>
    </source>
</evidence>
<dbReference type="EMBL" id="JAEMNV010000001">
    <property type="protein sequence ID" value="MBJ8337502.1"/>
    <property type="molecule type" value="Genomic_DNA"/>
</dbReference>
<evidence type="ECO:0000313" key="4">
    <source>
        <dbReference type="Proteomes" id="UP000655868"/>
    </source>
</evidence>
<feature type="region of interest" description="Disordered" evidence="1">
    <location>
        <begin position="300"/>
        <end position="319"/>
    </location>
</feature>
<accession>A0A934U0K0</accession>
<dbReference type="Pfam" id="PF00334">
    <property type="entry name" value="NDK"/>
    <property type="match status" value="1"/>
</dbReference>
<dbReference type="AlphaFoldDB" id="A0A934U0K0"/>
<dbReference type="Proteomes" id="UP000655868">
    <property type="component" value="Unassembled WGS sequence"/>
</dbReference>
<gene>
    <name evidence="3" type="ORF">JGU71_01255</name>
</gene>
<organism evidence="3 4">
    <name type="scientific">Antrihabitans stalagmiti</name>
    <dbReference type="NCBI Taxonomy" id="2799499"/>
    <lineage>
        <taxon>Bacteria</taxon>
        <taxon>Bacillati</taxon>
        <taxon>Actinomycetota</taxon>
        <taxon>Actinomycetes</taxon>
        <taxon>Mycobacteriales</taxon>
        <taxon>Nocardiaceae</taxon>
        <taxon>Antrihabitans</taxon>
    </lineage>
</organism>
<dbReference type="Gene3D" id="3.30.70.141">
    <property type="entry name" value="Nucleoside diphosphate kinase-like domain"/>
    <property type="match status" value="1"/>
</dbReference>
<evidence type="ECO:0000259" key="2">
    <source>
        <dbReference type="Pfam" id="PF00334"/>
    </source>
</evidence>
<name>A0A934U0K0_9NOCA</name>
<proteinExistence type="predicted"/>
<dbReference type="GO" id="GO:0016301">
    <property type="term" value="F:kinase activity"/>
    <property type="evidence" value="ECO:0007669"/>
    <property type="project" value="UniProtKB-KW"/>
</dbReference>
<evidence type="ECO:0000313" key="3">
    <source>
        <dbReference type="EMBL" id="MBJ8337502.1"/>
    </source>
</evidence>
<reference evidence="3" key="1">
    <citation type="submission" date="2020-12" db="EMBL/GenBank/DDBJ databases">
        <title>Antrihabitans popcorni sp. nov. and Antrihabitans auranticaus sp. nov., isolated from a larva cave.</title>
        <authorList>
            <person name="Lee S.D."/>
            <person name="Kim I.S."/>
        </authorList>
    </citation>
    <scope>NUCLEOTIDE SEQUENCE</scope>
    <source>
        <strain evidence="3">YC3-6</strain>
    </source>
</reference>
<dbReference type="SUPFAM" id="SSF54919">
    <property type="entry name" value="Nucleoside diphosphate kinase, NDK"/>
    <property type="match status" value="1"/>
</dbReference>
<keyword evidence="4" id="KW-1185">Reference proteome</keyword>
<feature type="compositionally biased region" description="Polar residues" evidence="1">
    <location>
        <begin position="310"/>
        <end position="319"/>
    </location>
</feature>
<dbReference type="InterPro" id="IPR034907">
    <property type="entry name" value="NDK-like_dom"/>
</dbReference>
<comment type="caution">
    <text evidence="3">The sequence shown here is derived from an EMBL/GenBank/DDBJ whole genome shotgun (WGS) entry which is preliminary data.</text>
</comment>
<sequence>MTVTADHRTPLDTLTTMPEKSAAYTHDTYYLETADQLATLDIDAHTFAHRHGLLFLKPDAIAARAVEPTVEWLQANSFRIVSARKVVADRHLVRALWYFQWNIASPERRRLAELLVDISSALLLVVTDTADEVPTSVRLTDRKGPTAPSKRRPGELRHLLGGSSYLLNMVHTADEPADVLRELGVYLTESDRAAVIAESVRGADRSGDARHLGSEIYTDCPSRSFDRAHAEAVLREQLRDANLPAAVRDSADGVQVATTSDAGWAAVILACWQHGVRLDPWATLVVGSAVLPMRTPTGTQTLGPVGPAQWHTNRYGGTT</sequence>
<dbReference type="InterPro" id="IPR036850">
    <property type="entry name" value="NDK-like_dom_sf"/>
</dbReference>
<keyword evidence="3" id="KW-0808">Transferase</keyword>
<feature type="domain" description="Nucleoside diphosphate kinase-like" evidence="2">
    <location>
        <begin position="53"/>
        <end position="190"/>
    </location>
</feature>